<dbReference type="Gene3D" id="1.25.40.10">
    <property type="entry name" value="Tetratricopeptide repeat domain"/>
    <property type="match status" value="4"/>
</dbReference>
<dbReference type="GO" id="GO:0006355">
    <property type="term" value="P:regulation of DNA-templated transcription"/>
    <property type="evidence" value="ECO:0007669"/>
    <property type="project" value="InterPro"/>
</dbReference>
<feature type="compositionally biased region" description="Acidic residues" evidence="5">
    <location>
        <begin position="1114"/>
        <end position="1123"/>
    </location>
</feature>
<dbReference type="InterPro" id="IPR031101">
    <property type="entry name" value="Ctr9"/>
</dbReference>
<proteinExistence type="predicted"/>
<dbReference type="AlphaFoldDB" id="A0A1D1UFR3"/>
<dbReference type="GO" id="GO:0006368">
    <property type="term" value="P:transcription elongation by RNA polymerase II"/>
    <property type="evidence" value="ECO:0007669"/>
    <property type="project" value="TreeGrafter"/>
</dbReference>
<evidence type="ECO:0000256" key="5">
    <source>
        <dbReference type="SAM" id="MobiDB-lite"/>
    </source>
</evidence>
<comment type="caution">
    <text evidence="6">The sequence shown here is derived from an EMBL/GenBank/DDBJ whole genome shotgun (WGS) entry which is preliminary data.</text>
</comment>
<dbReference type="SMART" id="SM00028">
    <property type="entry name" value="TPR"/>
    <property type="match status" value="12"/>
</dbReference>
<organism evidence="6 7">
    <name type="scientific">Ramazzottius varieornatus</name>
    <name type="common">Water bear</name>
    <name type="synonym">Tardigrade</name>
    <dbReference type="NCBI Taxonomy" id="947166"/>
    <lineage>
        <taxon>Eukaryota</taxon>
        <taxon>Metazoa</taxon>
        <taxon>Ecdysozoa</taxon>
        <taxon>Tardigrada</taxon>
        <taxon>Eutardigrada</taxon>
        <taxon>Parachela</taxon>
        <taxon>Hypsibioidea</taxon>
        <taxon>Ramazzottiidae</taxon>
        <taxon>Ramazzottius</taxon>
    </lineage>
</organism>
<dbReference type="PANTHER" id="PTHR14027">
    <property type="entry name" value="RNA POLYMERASE-ASSOCIATED PROTEIN CTR9"/>
    <property type="match status" value="1"/>
</dbReference>
<dbReference type="GO" id="GO:0000993">
    <property type="term" value="F:RNA polymerase II complex binding"/>
    <property type="evidence" value="ECO:0007669"/>
    <property type="project" value="TreeGrafter"/>
</dbReference>
<evidence type="ECO:0000313" key="6">
    <source>
        <dbReference type="EMBL" id="GAU87215.1"/>
    </source>
</evidence>
<dbReference type="PANTHER" id="PTHR14027:SF2">
    <property type="entry name" value="RNA POLYMERASE-ASSOCIATED PROTEIN CTR9 HOMOLOG"/>
    <property type="match status" value="1"/>
</dbReference>
<protein>
    <submittedName>
        <fullName evidence="6">Uncharacterized protein</fullName>
    </submittedName>
</protein>
<keyword evidence="4" id="KW-0175">Coiled coil</keyword>
<feature type="coiled-coil region" evidence="4">
    <location>
        <begin position="883"/>
        <end position="920"/>
    </location>
</feature>
<name>A0A1D1UFR3_RAMVA</name>
<feature type="repeat" description="TPR" evidence="3">
    <location>
        <begin position="222"/>
        <end position="255"/>
    </location>
</feature>
<dbReference type="Proteomes" id="UP000186922">
    <property type="component" value="Unassembled WGS sequence"/>
</dbReference>
<reference evidence="6 7" key="1">
    <citation type="journal article" date="2016" name="Nat. Commun.">
        <title>Extremotolerant tardigrade genome and improved radiotolerance of human cultured cells by tardigrade-unique protein.</title>
        <authorList>
            <person name="Hashimoto T."/>
            <person name="Horikawa D.D."/>
            <person name="Saito Y."/>
            <person name="Kuwahara H."/>
            <person name="Kozuka-Hata H."/>
            <person name="Shin-I T."/>
            <person name="Minakuchi Y."/>
            <person name="Ohishi K."/>
            <person name="Motoyama A."/>
            <person name="Aizu T."/>
            <person name="Enomoto A."/>
            <person name="Kondo K."/>
            <person name="Tanaka S."/>
            <person name="Hara Y."/>
            <person name="Koshikawa S."/>
            <person name="Sagara H."/>
            <person name="Miura T."/>
            <person name="Yokobori S."/>
            <person name="Miyagawa K."/>
            <person name="Suzuki Y."/>
            <person name="Kubo T."/>
            <person name="Oyama M."/>
            <person name="Kohara Y."/>
            <person name="Fujiyama A."/>
            <person name="Arakawa K."/>
            <person name="Katayama T."/>
            <person name="Toyoda A."/>
            <person name="Kunieda T."/>
        </authorList>
    </citation>
    <scope>NUCLEOTIDE SEQUENCE [LARGE SCALE GENOMIC DNA]</scope>
    <source>
        <strain evidence="6 7">YOKOZUNA-1</strain>
    </source>
</reference>
<evidence type="ECO:0000256" key="2">
    <source>
        <dbReference type="ARBA" id="ARBA00022803"/>
    </source>
</evidence>
<keyword evidence="2 3" id="KW-0802">TPR repeat</keyword>
<dbReference type="STRING" id="947166.A0A1D1UFR3"/>
<evidence type="ECO:0000313" key="7">
    <source>
        <dbReference type="Proteomes" id="UP000186922"/>
    </source>
</evidence>
<dbReference type="Pfam" id="PF13432">
    <property type="entry name" value="TPR_16"/>
    <property type="match status" value="2"/>
</dbReference>
<dbReference type="EMBL" id="BDGG01000001">
    <property type="protein sequence ID" value="GAU87215.1"/>
    <property type="molecule type" value="Genomic_DNA"/>
</dbReference>
<feature type="region of interest" description="Disordered" evidence="5">
    <location>
        <begin position="952"/>
        <end position="1156"/>
    </location>
</feature>
<dbReference type="OrthoDB" id="343875at2759"/>
<evidence type="ECO:0000256" key="3">
    <source>
        <dbReference type="PROSITE-ProRule" id="PRU00339"/>
    </source>
</evidence>
<feature type="repeat" description="TPR" evidence="3">
    <location>
        <begin position="710"/>
        <end position="743"/>
    </location>
</feature>
<dbReference type="InterPro" id="IPR019734">
    <property type="entry name" value="TPR_rpt"/>
</dbReference>
<accession>A0A1D1UFR3</accession>
<dbReference type="Pfam" id="PF13181">
    <property type="entry name" value="TPR_8"/>
    <property type="match status" value="2"/>
</dbReference>
<dbReference type="InterPro" id="IPR011990">
    <property type="entry name" value="TPR-like_helical_dom_sf"/>
</dbReference>
<keyword evidence="1" id="KW-0677">Repeat</keyword>
<dbReference type="GO" id="GO:0016593">
    <property type="term" value="C:Cdc73/Paf1 complex"/>
    <property type="evidence" value="ECO:0007669"/>
    <property type="project" value="TreeGrafter"/>
</dbReference>
<evidence type="ECO:0000256" key="4">
    <source>
        <dbReference type="SAM" id="Coils"/>
    </source>
</evidence>
<gene>
    <name evidence="6" type="primary">RvY_00098-1</name>
    <name evidence="6" type="synonym">RvY_00098.1</name>
    <name evidence="6" type="ORF">RvY_00098</name>
</gene>
<feature type="compositionally biased region" description="Basic and acidic residues" evidence="5">
    <location>
        <begin position="1016"/>
        <end position="1025"/>
    </location>
</feature>
<evidence type="ECO:0000256" key="1">
    <source>
        <dbReference type="ARBA" id="ARBA00022737"/>
    </source>
</evidence>
<feature type="compositionally biased region" description="Basic and acidic residues" evidence="5">
    <location>
        <begin position="1050"/>
        <end position="1068"/>
    </location>
</feature>
<sequence>MAHNNTFDIQPPPDYWKKDFLSETMMAVPIKNSSDVVEIYLDNLPHKNDLVEVIQNEEPPIKIANVLALHCHARGNEDIFIDILSEAYKQIQRYPNNETPDRPDAAFCMDLMANYYTIELTKDKYSEKEKKEMFTKAMRLYSNVDQLMVTSLYHLIGRAYFCLLDPEKLDQAATQFDYVLKSFPNDYLALQGRGLMAFQKADYKKALVCFKNILRAHPDCSPEIRMAIGHCLFKLGRHERARLAYERALQLDSICTGAMVGLALIFLNENTDASVQTAMQHIVRVYKIDQMQPINLNLLAEHFFYRRETNKALPLAMMAIQKSKSEHLKAESVYIAGKCHHYDGNYDQAFQFYYQATQFAKPSFVLPHYGLGQMYLQRNDIANAMLSFEKVLAVSPNNVETLKILGILYLQTGTKEKKNQAKNYLKRVCEARPDDIDAHIKFAELQETLDPEGALNTYRRVIEIYRERDTLNDVIPPELLNNVSVLDFQLGKIEESRKYLDWAIARAEAEQEKLSAENEHHYKWIQTTMLYNKGRLAEAEKDHDEAQRCYKGIVVDHPNYVDCYLRVGCLSRDRGNILEASDWFKEAGSVSPDHPDSHLLLGNLHMSKGEYGPAQKKYEKVLSNQKSKNDTYALLSLANIWLETLYTPIDPEKKKRHSERAFQLYKQVLKIDPSNVYAVNGMGAVLAHTRQLEEAKEMFSVVRESTADILDLWINIGNLYCDQRQFIAGIKMYENALKRFPTAALDPQVFLYLARAQCLNGDLSAARKTLQQARVLAPQNQQLRFNLGLVLHKMAVNTLKDFRSSKEVKGAKEDLQTAQAIFDFLSTEGDKAVVDMHRAAKLAKLCNDYLTQAQNAEVRATQVDEEDRLLKEKIEQARLEYQQRQAEEQQMLMEEKMRQQEELRRKREEVLAKTAEVKERIMKQETEPEVKVKSRAKKRAAMEDELFIDDEGNYTTEAVGPDGQPRAKRLRADGGSRRGEKKRARRERRERERESGMIYSSGGEEDGEAGAAETTRAPREPEYDRKGRKYKTKAIISDTESSSSSDDEDGSGKSPDKDGDKSDNEGQRSRKPARKGLISSDEEDDKAEKKDKSEDEEGEDQKQLPKKTKALRSDDEEDMEVDDDQKMKKKEGDEDDEEEATAGRRPKLSINDSDDE</sequence>
<feature type="repeat" description="TPR" evidence="3">
    <location>
        <begin position="365"/>
        <end position="398"/>
    </location>
</feature>
<feature type="repeat" description="TPR" evidence="3">
    <location>
        <begin position="595"/>
        <end position="628"/>
    </location>
</feature>
<dbReference type="PROSITE" id="PS50005">
    <property type="entry name" value="TPR"/>
    <property type="match status" value="4"/>
</dbReference>
<keyword evidence="7" id="KW-1185">Reference proteome</keyword>
<dbReference type="SUPFAM" id="SSF48452">
    <property type="entry name" value="TPR-like"/>
    <property type="match status" value="2"/>
</dbReference>